<dbReference type="PANTHER" id="PTHR48098">
    <property type="entry name" value="ENTEROCHELIN ESTERASE-RELATED"/>
    <property type="match status" value="1"/>
</dbReference>
<dbReference type="InterPro" id="IPR029058">
    <property type="entry name" value="AB_hydrolase_fold"/>
</dbReference>
<sequence length="312" mass="35568">MKTNKLKTMKSLLILSLLSVGTFAQTLPKVSSGSIKRIENFASQYVSARNLDVWLPEGYTPQKKYAVLYMHDGQMLFDSTNNWNKQEWGVDETLAKMMADDKIKATIVVGIWNSDKGRHADYFPQKPYEQLTSLEKQFVVEQLQKAGRTKEVFQPVSDNYLKFLVTELKPLIDKTYATLPDVNNTFVAGSSMGGLISMYAICEYPTVFGGAACLSTHWPGIFSIDNNPIPAAFFKYLNTNLPDYQLHKIYFDYGNQTLDALYPPLQKQVDTILQAKGFTDKNWVTRFFPGDTHSEQAWKKRLPIPIEFLLKK</sequence>
<keyword evidence="3" id="KW-1185">Reference proteome</keyword>
<dbReference type="Gene3D" id="3.40.50.1820">
    <property type="entry name" value="alpha/beta hydrolase"/>
    <property type="match status" value="1"/>
</dbReference>
<feature type="signal peptide" evidence="1">
    <location>
        <begin position="1"/>
        <end position="24"/>
    </location>
</feature>
<dbReference type="SUPFAM" id="SSF53474">
    <property type="entry name" value="alpha/beta-Hydrolases"/>
    <property type="match status" value="1"/>
</dbReference>
<feature type="chain" id="PRO_5047135833" evidence="1">
    <location>
        <begin position="25"/>
        <end position="312"/>
    </location>
</feature>
<dbReference type="EMBL" id="JAMZEL010000003">
    <property type="protein sequence ID" value="MCP1382834.1"/>
    <property type="molecule type" value="Genomic_DNA"/>
</dbReference>
<proteinExistence type="predicted"/>
<protein>
    <submittedName>
        <fullName evidence="2">Alpha/beta hydrolase-fold protein</fullName>
    </submittedName>
</protein>
<evidence type="ECO:0000313" key="2">
    <source>
        <dbReference type="EMBL" id="MCP1382834.1"/>
    </source>
</evidence>
<evidence type="ECO:0000256" key="1">
    <source>
        <dbReference type="SAM" id="SignalP"/>
    </source>
</evidence>
<organism evidence="2 3">
    <name type="scientific">Runella salmonicolor</name>
    <dbReference type="NCBI Taxonomy" id="2950278"/>
    <lineage>
        <taxon>Bacteria</taxon>
        <taxon>Pseudomonadati</taxon>
        <taxon>Bacteroidota</taxon>
        <taxon>Cytophagia</taxon>
        <taxon>Cytophagales</taxon>
        <taxon>Spirosomataceae</taxon>
        <taxon>Runella</taxon>
    </lineage>
</organism>
<dbReference type="GO" id="GO:0016787">
    <property type="term" value="F:hydrolase activity"/>
    <property type="evidence" value="ECO:0007669"/>
    <property type="project" value="UniProtKB-KW"/>
</dbReference>
<name>A0ABT1FM46_9BACT</name>
<dbReference type="Proteomes" id="UP001204772">
    <property type="component" value="Unassembled WGS sequence"/>
</dbReference>
<dbReference type="InterPro" id="IPR000801">
    <property type="entry name" value="Esterase-like"/>
</dbReference>
<keyword evidence="1" id="KW-0732">Signal</keyword>
<keyword evidence="2" id="KW-0378">Hydrolase</keyword>
<gene>
    <name evidence="2" type="ORF">NCI00_10385</name>
</gene>
<dbReference type="InterPro" id="IPR050583">
    <property type="entry name" value="Mycobacterial_A85_antigen"/>
</dbReference>
<accession>A0ABT1FM46</accession>
<reference evidence="2 3" key="1">
    <citation type="submission" date="2022-06" db="EMBL/GenBank/DDBJ databases">
        <title>Runella sp. S5 genome sequencing.</title>
        <authorList>
            <person name="Park S."/>
        </authorList>
    </citation>
    <scope>NUCLEOTIDE SEQUENCE [LARGE SCALE GENOMIC DNA]</scope>
    <source>
        <strain evidence="2 3">S5</strain>
    </source>
</reference>
<dbReference type="Pfam" id="PF00756">
    <property type="entry name" value="Esterase"/>
    <property type="match status" value="1"/>
</dbReference>
<comment type="caution">
    <text evidence="2">The sequence shown here is derived from an EMBL/GenBank/DDBJ whole genome shotgun (WGS) entry which is preliminary data.</text>
</comment>
<dbReference type="PANTHER" id="PTHR48098:SF6">
    <property type="entry name" value="FERRI-BACILLIBACTIN ESTERASE BESA"/>
    <property type="match status" value="1"/>
</dbReference>
<evidence type="ECO:0000313" key="3">
    <source>
        <dbReference type="Proteomes" id="UP001204772"/>
    </source>
</evidence>